<dbReference type="Proteomes" id="UP000093366">
    <property type="component" value="Unassembled WGS sequence"/>
</dbReference>
<evidence type="ECO:0000313" key="2">
    <source>
        <dbReference type="Proteomes" id="UP000093366"/>
    </source>
</evidence>
<name>A0A1C0TIV6_9GAMM</name>
<dbReference type="Gene3D" id="3.10.450.50">
    <property type="match status" value="1"/>
</dbReference>
<dbReference type="EMBL" id="MAUJ01000020">
    <property type="protein sequence ID" value="OCQ18171.1"/>
    <property type="molecule type" value="Genomic_DNA"/>
</dbReference>
<dbReference type="AlphaFoldDB" id="A0A1C0TIV6"/>
<organism evidence="1 2">
    <name type="scientific">Pseudoalteromonas luteoviolacea</name>
    <dbReference type="NCBI Taxonomy" id="43657"/>
    <lineage>
        <taxon>Bacteria</taxon>
        <taxon>Pseudomonadati</taxon>
        <taxon>Pseudomonadota</taxon>
        <taxon>Gammaproteobacteria</taxon>
        <taxon>Alteromonadales</taxon>
        <taxon>Pseudoalteromonadaceae</taxon>
        <taxon>Pseudoalteromonas</taxon>
    </lineage>
</organism>
<proteinExistence type="predicted"/>
<protein>
    <recommendedName>
        <fullName evidence="3">Nuclear transport factor 2 family protein</fullName>
    </recommendedName>
</protein>
<comment type="caution">
    <text evidence="1">The sequence shown here is derived from an EMBL/GenBank/DDBJ whole genome shotgun (WGS) entry which is preliminary data.</text>
</comment>
<accession>A0A1C0TIV6</accession>
<evidence type="ECO:0000313" key="1">
    <source>
        <dbReference type="EMBL" id="OCQ18171.1"/>
    </source>
</evidence>
<dbReference type="PROSITE" id="PS51257">
    <property type="entry name" value="PROKAR_LIPOPROTEIN"/>
    <property type="match status" value="1"/>
</dbReference>
<reference evidence="2" key="1">
    <citation type="submission" date="2016-07" db="EMBL/GenBank/DDBJ databases">
        <authorList>
            <person name="Florea S."/>
            <person name="Webb J.S."/>
            <person name="Jaromczyk J."/>
            <person name="Schardl C.L."/>
        </authorList>
    </citation>
    <scope>NUCLEOTIDE SEQUENCE [LARGE SCALE GENOMIC DNA]</scope>
    <source>
        <strain evidence="2">IPB1</strain>
    </source>
</reference>
<dbReference type="SUPFAM" id="SSF54427">
    <property type="entry name" value="NTF2-like"/>
    <property type="match status" value="1"/>
</dbReference>
<gene>
    <name evidence="1" type="ORF">A7985_24835</name>
</gene>
<evidence type="ECO:0008006" key="3">
    <source>
        <dbReference type="Google" id="ProtNLM"/>
    </source>
</evidence>
<sequence>MLKSISLCLLSILLTACNSTYKEDQQSELSTVVNKYIKTYQARNNFTEFLSYYDENVVMEDMLYGVKVDDKLAFSEFFNWEAGKFQVLDGKSTFEVTQLVIDQDARTAVLSGVFNPFSYNEQQLGPWRFTTILKFNQAGLISYQQDWINYFPRSFVSEAKNLNTAR</sequence>
<dbReference type="RefSeq" id="WP_065793078.1">
    <property type="nucleotide sequence ID" value="NZ_MAUJ01000020.1"/>
</dbReference>
<dbReference type="InterPro" id="IPR032710">
    <property type="entry name" value="NTF2-like_dom_sf"/>
</dbReference>